<keyword evidence="4" id="KW-0342">GTP-binding</keyword>
<dbReference type="PANTHER" id="PTHR32341:SF15">
    <property type="entry name" value="INTERFERON-GAMMA-INDUCIBLE GTPASE 10-RELATED"/>
    <property type="match status" value="1"/>
</dbReference>
<dbReference type="InterPro" id="IPR007743">
    <property type="entry name" value="Immunity-related_GTPase-like"/>
</dbReference>
<protein>
    <submittedName>
        <fullName evidence="6">Irgb6 homologue</fullName>
    </submittedName>
</protein>
<dbReference type="InterPro" id="IPR027417">
    <property type="entry name" value="P-loop_NTPase"/>
</dbReference>
<dbReference type="AlphaFoldDB" id="A0A1G5SJ81"/>
<dbReference type="Gene3D" id="3.40.50.300">
    <property type="entry name" value="P-loop containing nucleotide triphosphate hydrolases"/>
    <property type="match status" value="1"/>
</dbReference>
<dbReference type="PROSITE" id="PS51716">
    <property type="entry name" value="G_IRG"/>
    <property type="match status" value="1"/>
</dbReference>
<dbReference type="InterPro" id="IPR051515">
    <property type="entry name" value="IRG"/>
</dbReference>
<evidence type="ECO:0000313" key="6">
    <source>
        <dbReference type="EMBL" id="SDA08574.1"/>
    </source>
</evidence>
<proteinExistence type="inferred from homology"/>
<feature type="domain" description="IRG-type G" evidence="5">
    <location>
        <begin position="55"/>
        <end position="237"/>
    </location>
</feature>
<organism evidence="6">
    <name type="scientific">Mus musculus</name>
    <name type="common">Mouse</name>
    <dbReference type="NCBI Taxonomy" id="10090"/>
    <lineage>
        <taxon>Eukaryota</taxon>
        <taxon>Metazoa</taxon>
        <taxon>Chordata</taxon>
        <taxon>Craniata</taxon>
        <taxon>Vertebrata</taxon>
        <taxon>Euteleostomi</taxon>
        <taxon>Mammalia</taxon>
        <taxon>Eutheria</taxon>
        <taxon>Euarchontoglires</taxon>
        <taxon>Glires</taxon>
        <taxon>Rodentia</taxon>
        <taxon>Myomorpha</taxon>
        <taxon>Muroidea</taxon>
        <taxon>Muridae</taxon>
        <taxon>Murinae</taxon>
        <taxon>Mus</taxon>
        <taxon>Mus</taxon>
    </lineage>
</organism>
<comment type="similarity">
    <text evidence="1">Belongs to the TRAFAC class dynamin-like GTPase superfamily. IRG family.</text>
</comment>
<name>A0A1G5SJ81_MOUSE</name>
<dbReference type="CDD" id="cd04104">
    <property type="entry name" value="p47_IIGP_like"/>
    <property type="match status" value="1"/>
</dbReference>
<evidence type="ECO:0000259" key="5">
    <source>
        <dbReference type="PROSITE" id="PS51716"/>
    </source>
</evidence>
<reference evidence="6" key="1">
    <citation type="submission" date="2016-09" db="EMBL/GenBank/DDBJ databases">
        <title>Multiple mouse reference genomes defines strain specific haplotypes and novel coding sequences.</title>
        <authorList>
            <person name="Lilue J."/>
        </authorList>
    </citation>
    <scope>NUCLEOTIDE SEQUENCE</scope>
    <source>
        <strain evidence="6">PWK/PhJ</strain>
    </source>
</reference>
<keyword evidence="3" id="KW-0378">Hydrolase</keyword>
<evidence type="ECO:0000256" key="3">
    <source>
        <dbReference type="ARBA" id="ARBA00022801"/>
    </source>
</evidence>
<evidence type="ECO:0000256" key="2">
    <source>
        <dbReference type="ARBA" id="ARBA00022741"/>
    </source>
</evidence>
<dbReference type="EMBL" id="LT629149">
    <property type="protein sequence ID" value="SDA08574.1"/>
    <property type="molecule type" value="Genomic_DNA"/>
</dbReference>
<dbReference type="InterPro" id="IPR030385">
    <property type="entry name" value="G_IRG_dom"/>
</dbReference>
<sequence length="415" mass="47156">MAWASSFDAFFKNFKRESKIISEYDITLIMTYIEENKLQKAVSVIEKVLRDIEDAPLNIAVTGETGAGKSTFINALRGVGHEEKDAAPTGAIETTMKRTPYPHPKLPNVTIWDLPGIGSTTFTPQNYLTEMKFGEYDFFIIISATRFKENDAQLAKAIAQMGMNFYFVRTKIDSDLDNEQKFKPKSFNKEKLLKKIKDYCSNHLQESLYSEPLVFLVSNVDISKYDFPKLETKLLQDLPAHKRHVFSLSLQSLTEATINCKRDSLKQKVFLEAVKAGVLATIPLGGMISDILENLDETFNLYRSYFGLDDASLENVAKDLNMSVDDFKVHLRFPHLFSEHNDESLEDKLFKYIKHISSVTGGPVAAVTYYRMAYYLQNLFLDTAANDAIALLNSKALFEKKVGPYISEPPEYWEA</sequence>
<dbReference type="Pfam" id="PF05049">
    <property type="entry name" value="IIGP"/>
    <property type="match status" value="1"/>
</dbReference>
<accession>A0A1G5SJ81</accession>
<dbReference type="SUPFAM" id="SSF52540">
    <property type="entry name" value="P-loop containing nucleoside triphosphate hydrolases"/>
    <property type="match status" value="1"/>
</dbReference>
<dbReference type="GO" id="GO:0005525">
    <property type="term" value="F:GTP binding"/>
    <property type="evidence" value="ECO:0007669"/>
    <property type="project" value="UniProtKB-KW"/>
</dbReference>
<evidence type="ECO:0000256" key="1">
    <source>
        <dbReference type="ARBA" id="ARBA00005429"/>
    </source>
</evidence>
<dbReference type="FunFam" id="3.40.50.300:FF:000541">
    <property type="entry name" value="Immunity related GTPase M"/>
    <property type="match status" value="1"/>
</dbReference>
<evidence type="ECO:0000256" key="4">
    <source>
        <dbReference type="ARBA" id="ARBA00023134"/>
    </source>
</evidence>
<gene>
    <name evidence="6" type="primary">OTTMUSPWKG00059381</name>
    <name evidence="6" type="synonym">TGTP</name>
</gene>
<keyword evidence="2" id="KW-0547">Nucleotide-binding</keyword>
<dbReference type="PANTHER" id="PTHR32341">
    <property type="entry name" value="INTERFERON-INDUCIBLE GTPASE"/>
    <property type="match status" value="1"/>
</dbReference>
<dbReference type="GO" id="GO:0016020">
    <property type="term" value="C:membrane"/>
    <property type="evidence" value="ECO:0007669"/>
    <property type="project" value="InterPro"/>
</dbReference>
<dbReference type="GO" id="GO:0016787">
    <property type="term" value="F:hydrolase activity"/>
    <property type="evidence" value="ECO:0007669"/>
    <property type="project" value="UniProtKB-KW"/>
</dbReference>